<evidence type="ECO:0000256" key="1">
    <source>
        <dbReference type="SAM" id="SignalP"/>
    </source>
</evidence>
<feature type="chain" id="PRO_5036493856" evidence="1">
    <location>
        <begin position="18"/>
        <end position="268"/>
    </location>
</feature>
<dbReference type="PANTHER" id="PTHR33912:SF5">
    <property type="entry name" value="F22G5.17"/>
    <property type="match status" value="1"/>
</dbReference>
<sequence length="268" mass="29539">MVVVVLLAAGAPAFTLARIQYPISTFDASKIIKPMNTADKLSCSDGIPITCCSSQTGFQPRFSSHDRLWLASSTMELYDGNVFRRPAQAQAIPVTDTKAWKPLTRLQKQAPEALRLDQLSITASTNHSLPASHTSPPLTPIPLLSPLSVSPPPLPSEAEEFTFPVMCGDIDKGREADIGDAYSEARVWQHPAVAGGYTEPSSLFAFFRSKCLSSSQLHFFRIEIPRISFLFSPLYEKDELKALPDDLVDLNAVVLLSRFWQKDGSNRE</sequence>
<dbReference type="EMBL" id="JAAWWB010000001">
    <property type="protein sequence ID" value="KAG6792735.1"/>
    <property type="molecule type" value="Genomic_DNA"/>
</dbReference>
<name>A0A8X8DIT8_POPTO</name>
<keyword evidence="3" id="KW-1185">Reference proteome</keyword>
<protein>
    <submittedName>
        <fullName evidence="2">Uncharacterized protein</fullName>
    </submittedName>
</protein>
<comment type="caution">
    <text evidence="2">The sequence shown here is derived from an EMBL/GenBank/DDBJ whole genome shotgun (WGS) entry which is preliminary data.</text>
</comment>
<dbReference type="InterPro" id="IPR040381">
    <property type="entry name" value="At4g14450-like"/>
</dbReference>
<gene>
    <name evidence="2" type="ORF">POTOM_001892</name>
</gene>
<reference evidence="2" key="1">
    <citation type="journal article" date="2020" name="bioRxiv">
        <title>Hybrid origin of Populus tomentosa Carr. identified through genome sequencing and phylogenomic analysis.</title>
        <authorList>
            <person name="An X."/>
            <person name="Gao K."/>
            <person name="Chen Z."/>
            <person name="Li J."/>
            <person name="Yang X."/>
            <person name="Yang X."/>
            <person name="Zhou J."/>
            <person name="Guo T."/>
            <person name="Zhao T."/>
            <person name="Huang S."/>
            <person name="Miao D."/>
            <person name="Khan W.U."/>
            <person name="Rao P."/>
            <person name="Ye M."/>
            <person name="Lei B."/>
            <person name="Liao W."/>
            <person name="Wang J."/>
            <person name="Ji L."/>
            <person name="Li Y."/>
            <person name="Guo B."/>
            <person name="Mustafa N.S."/>
            <person name="Li S."/>
            <person name="Yun Q."/>
            <person name="Keller S.R."/>
            <person name="Mao J."/>
            <person name="Zhang R."/>
            <person name="Strauss S.H."/>
        </authorList>
    </citation>
    <scope>NUCLEOTIDE SEQUENCE</scope>
    <source>
        <strain evidence="2">GM15</strain>
        <tissue evidence="2">Leaf</tissue>
    </source>
</reference>
<dbReference type="OrthoDB" id="773117at2759"/>
<accession>A0A8X8DIT8</accession>
<keyword evidence="1" id="KW-0732">Signal</keyword>
<dbReference type="PANTHER" id="PTHR33912">
    <property type="entry name" value="OS01G0939400 PROTEIN"/>
    <property type="match status" value="1"/>
</dbReference>
<organism evidence="2 3">
    <name type="scientific">Populus tomentosa</name>
    <name type="common">Chinese white poplar</name>
    <dbReference type="NCBI Taxonomy" id="118781"/>
    <lineage>
        <taxon>Eukaryota</taxon>
        <taxon>Viridiplantae</taxon>
        <taxon>Streptophyta</taxon>
        <taxon>Embryophyta</taxon>
        <taxon>Tracheophyta</taxon>
        <taxon>Spermatophyta</taxon>
        <taxon>Magnoliopsida</taxon>
        <taxon>eudicotyledons</taxon>
        <taxon>Gunneridae</taxon>
        <taxon>Pentapetalae</taxon>
        <taxon>rosids</taxon>
        <taxon>fabids</taxon>
        <taxon>Malpighiales</taxon>
        <taxon>Salicaceae</taxon>
        <taxon>Saliceae</taxon>
        <taxon>Populus</taxon>
    </lineage>
</organism>
<dbReference type="Proteomes" id="UP000886885">
    <property type="component" value="Chromosome 1A"/>
</dbReference>
<feature type="signal peptide" evidence="1">
    <location>
        <begin position="1"/>
        <end position="17"/>
    </location>
</feature>
<evidence type="ECO:0000313" key="2">
    <source>
        <dbReference type="EMBL" id="KAG6792735.1"/>
    </source>
</evidence>
<dbReference type="AlphaFoldDB" id="A0A8X8DIT8"/>
<proteinExistence type="predicted"/>
<evidence type="ECO:0000313" key="3">
    <source>
        <dbReference type="Proteomes" id="UP000886885"/>
    </source>
</evidence>